<comment type="similarity">
    <text evidence="2">Belongs to the BORCS8 family.</text>
</comment>
<evidence type="ECO:0000256" key="2">
    <source>
        <dbReference type="ARBA" id="ARBA00010463"/>
    </source>
</evidence>
<reference evidence="6 7" key="1">
    <citation type="journal article" date="2008" name="Science">
        <title>The Physcomitrella genome reveals evolutionary insights into the conquest of land by plants.</title>
        <authorList>
            <person name="Rensing S."/>
            <person name="Lang D."/>
            <person name="Zimmer A."/>
            <person name="Terry A."/>
            <person name="Salamov A."/>
            <person name="Shapiro H."/>
            <person name="Nishiyama T."/>
            <person name="Perroud P.-F."/>
            <person name="Lindquist E."/>
            <person name="Kamisugi Y."/>
            <person name="Tanahashi T."/>
            <person name="Sakakibara K."/>
            <person name="Fujita T."/>
            <person name="Oishi K."/>
            <person name="Shin-I T."/>
            <person name="Kuroki Y."/>
            <person name="Toyoda A."/>
            <person name="Suzuki Y."/>
            <person name="Hashimoto A."/>
            <person name="Yamaguchi K."/>
            <person name="Sugano A."/>
            <person name="Kohara Y."/>
            <person name="Fujiyama A."/>
            <person name="Anterola A."/>
            <person name="Aoki S."/>
            <person name="Ashton N."/>
            <person name="Barbazuk W.B."/>
            <person name="Barker E."/>
            <person name="Bennetzen J."/>
            <person name="Bezanilla M."/>
            <person name="Blankenship R."/>
            <person name="Cho S.H."/>
            <person name="Dutcher S."/>
            <person name="Estelle M."/>
            <person name="Fawcett J.A."/>
            <person name="Gundlach H."/>
            <person name="Hanada K."/>
            <person name="Heyl A."/>
            <person name="Hicks K.A."/>
            <person name="Hugh J."/>
            <person name="Lohr M."/>
            <person name="Mayer K."/>
            <person name="Melkozernov A."/>
            <person name="Murata T."/>
            <person name="Nelson D."/>
            <person name="Pils B."/>
            <person name="Prigge M."/>
            <person name="Reiss B."/>
            <person name="Renner T."/>
            <person name="Rombauts S."/>
            <person name="Rushton P."/>
            <person name="Sanderfoot A."/>
            <person name="Schween G."/>
            <person name="Shiu S.-H."/>
            <person name="Stueber K."/>
            <person name="Theodoulou F.L."/>
            <person name="Tu H."/>
            <person name="Van de Peer Y."/>
            <person name="Verrier P.J."/>
            <person name="Waters E."/>
            <person name="Wood A."/>
            <person name="Yang L."/>
            <person name="Cove D."/>
            <person name="Cuming A."/>
            <person name="Hasebe M."/>
            <person name="Lucas S."/>
            <person name="Mishler D.B."/>
            <person name="Reski R."/>
            <person name="Grigoriev I."/>
            <person name="Quatrano R.S."/>
            <person name="Boore J.L."/>
        </authorList>
    </citation>
    <scope>NUCLEOTIDE SEQUENCE [LARGE SCALE GENOMIC DNA]</scope>
    <source>
        <strain evidence="6 7">cv. Gransden 2004</strain>
    </source>
</reference>
<dbReference type="AlphaFoldDB" id="A9TSF6"/>
<evidence type="ECO:0000256" key="1">
    <source>
        <dbReference type="ARBA" id="ARBA00004656"/>
    </source>
</evidence>
<keyword evidence="7" id="KW-1185">Reference proteome</keyword>
<feature type="compositionally biased region" description="Basic and acidic residues" evidence="5">
    <location>
        <begin position="370"/>
        <end position="383"/>
    </location>
</feature>
<gene>
    <name evidence="6" type="primary">LOC112290709</name>
</gene>
<keyword evidence="3" id="KW-0472">Membrane</keyword>
<dbReference type="GO" id="GO:0005765">
    <property type="term" value="C:lysosomal membrane"/>
    <property type="evidence" value="ECO:0007669"/>
    <property type="project" value="UniProtKB-SubCell"/>
</dbReference>
<dbReference type="EnsemblPlants" id="Pp3c13_19230V3.2">
    <property type="protein sequence ID" value="Pp3c13_19230V3.2"/>
    <property type="gene ID" value="Pp3c13_19230"/>
</dbReference>
<feature type="region of interest" description="Disordered" evidence="5">
    <location>
        <begin position="296"/>
        <end position="350"/>
    </location>
</feature>
<dbReference type="GeneID" id="112290709"/>
<evidence type="ECO:0000313" key="6">
    <source>
        <dbReference type="EnsemblPlants" id="Pp3c13_19230V3.5"/>
    </source>
</evidence>
<dbReference type="Gramene" id="Pp3c13_19230V3.5">
    <property type="protein sequence ID" value="Pp3c13_19230V3.5"/>
    <property type="gene ID" value="Pp3c13_19230"/>
</dbReference>
<feature type="compositionally biased region" description="Polar residues" evidence="5">
    <location>
        <begin position="317"/>
        <end position="334"/>
    </location>
</feature>
<dbReference type="EnsemblPlants" id="Pp3c13_19230V3.6">
    <property type="protein sequence ID" value="Pp3c13_19230V3.6"/>
    <property type="gene ID" value="Pp3c13_19230"/>
</dbReference>
<dbReference type="Pfam" id="PF10167">
    <property type="entry name" value="BORCS8"/>
    <property type="match status" value="1"/>
</dbReference>
<feature type="compositionally biased region" description="Basic and acidic residues" evidence="5">
    <location>
        <begin position="335"/>
        <end position="344"/>
    </location>
</feature>
<feature type="compositionally biased region" description="Acidic residues" evidence="5">
    <location>
        <begin position="396"/>
        <end position="413"/>
    </location>
</feature>
<reference evidence="6" key="3">
    <citation type="submission" date="2020-12" db="UniProtKB">
        <authorList>
            <consortium name="EnsemblPlants"/>
        </authorList>
    </citation>
    <scope>IDENTIFICATION</scope>
</reference>
<feature type="region of interest" description="Disordered" evidence="5">
    <location>
        <begin position="370"/>
        <end position="413"/>
    </location>
</feature>
<dbReference type="Gramene" id="Pp3c13_19230V3.2">
    <property type="protein sequence ID" value="Pp3c13_19230V3.2"/>
    <property type="gene ID" value="Pp3c13_19230"/>
</dbReference>
<dbReference type="EnsemblPlants" id="Pp3c13_19230V3.5">
    <property type="protein sequence ID" value="Pp3c13_19230V3.5"/>
    <property type="gene ID" value="Pp3c13_19230"/>
</dbReference>
<organism evidence="6 7">
    <name type="scientific">Physcomitrium patens</name>
    <name type="common">Spreading-leaved earth moss</name>
    <name type="synonym">Physcomitrella patens</name>
    <dbReference type="NCBI Taxonomy" id="3218"/>
    <lineage>
        <taxon>Eukaryota</taxon>
        <taxon>Viridiplantae</taxon>
        <taxon>Streptophyta</taxon>
        <taxon>Embryophyta</taxon>
        <taxon>Bryophyta</taxon>
        <taxon>Bryophytina</taxon>
        <taxon>Bryopsida</taxon>
        <taxon>Funariidae</taxon>
        <taxon>Funariales</taxon>
        <taxon>Funariaceae</taxon>
        <taxon>Physcomitrium</taxon>
    </lineage>
</organism>
<keyword evidence="4" id="KW-0458">Lysosome</keyword>
<evidence type="ECO:0000256" key="3">
    <source>
        <dbReference type="ARBA" id="ARBA00023136"/>
    </source>
</evidence>
<evidence type="ECO:0000256" key="5">
    <source>
        <dbReference type="SAM" id="MobiDB-lite"/>
    </source>
</evidence>
<evidence type="ECO:0000256" key="4">
    <source>
        <dbReference type="ARBA" id="ARBA00023228"/>
    </source>
</evidence>
<dbReference type="RefSeq" id="XP_024393087.1">
    <property type="nucleotide sequence ID" value="XM_024537319.2"/>
</dbReference>
<name>A9TSF6_PHYPA</name>
<sequence>MAKMQPSAPRDILQGVHNSVTDMVKDVANEPSVGLYFVQQHVHKAVPGLLALKSQIVEEVQEVMLYTEDVRDALTSVKTMKEVGPPVFSKMIATLNASLQLLPTLHHPVKSSRRPIAHLPRSATHHGALPFSGLQQETKHGIPLEGAILEGSRESSSVLNSVKEFPFGSSRLSSSQDNGNLPSTQAETSGYVSSLFNSAYQRASSVTMSMPSTLEAKDRDIVKQGIDTNVSVVPNLPVYSASTPGSHGGYIPNIPYWNVLESAIQKAGHIVGAGGIRSGSTSDSSRKPSLVRSFSAVNLRESAHEKPGKPSLETADTGVTSATRLDAPINSNDTELAREHEEQRLPGITESQTKLADWLRLPSTALRNLSRREGTESDGRADQFDLQNLPTQGDHEQDEEPEHPELDLEEPEVVEGYAKLQAEQAAKLEAWLEDSKEEEAPSRS</sequence>
<reference evidence="6 7" key="2">
    <citation type="journal article" date="2018" name="Plant J.">
        <title>The Physcomitrella patens chromosome-scale assembly reveals moss genome structure and evolution.</title>
        <authorList>
            <person name="Lang D."/>
            <person name="Ullrich K.K."/>
            <person name="Murat F."/>
            <person name="Fuchs J."/>
            <person name="Jenkins J."/>
            <person name="Haas F.B."/>
            <person name="Piednoel M."/>
            <person name="Gundlach H."/>
            <person name="Van Bel M."/>
            <person name="Meyberg R."/>
            <person name="Vives C."/>
            <person name="Morata J."/>
            <person name="Symeonidi A."/>
            <person name="Hiss M."/>
            <person name="Muchero W."/>
            <person name="Kamisugi Y."/>
            <person name="Saleh O."/>
            <person name="Blanc G."/>
            <person name="Decker E.L."/>
            <person name="van Gessel N."/>
            <person name="Grimwood J."/>
            <person name="Hayes R.D."/>
            <person name="Graham S.W."/>
            <person name="Gunter L.E."/>
            <person name="McDaniel S.F."/>
            <person name="Hoernstein S.N.W."/>
            <person name="Larsson A."/>
            <person name="Li F.W."/>
            <person name="Perroud P.F."/>
            <person name="Phillips J."/>
            <person name="Ranjan P."/>
            <person name="Rokshar D.S."/>
            <person name="Rothfels C.J."/>
            <person name="Schneider L."/>
            <person name="Shu S."/>
            <person name="Stevenson D.W."/>
            <person name="Thummler F."/>
            <person name="Tillich M."/>
            <person name="Villarreal Aguilar J.C."/>
            <person name="Widiez T."/>
            <person name="Wong G.K."/>
            <person name="Wymore A."/>
            <person name="Zhang Y."/>
            <person name="Zimmer A.D."/>
            <person name="Quatrano R.S."/>
            <person name="Mayer K.F.X."/>
            <person name="Goodstein D."/>
            <person name="Casacuberta J.M."/>
            <person name="Vandepoele K."/>
            <person name="Reski R."/>
            <person name="Cuming A.C."/>
            <person name="Tuskan G.A."/>
            <person name="Maumus F."/>
            <person name="Salse J."/>
            <person name="Schmutz J."/>
            <person name="Rensing S.A."/>
        </authorList>
    </citation>
    <scope>NUCLEOTIDE SEQUENCE [LARGE SCALE GENOMIC DNA]</scope>
    <source>
        <strain evidence="6 7">cv. Gransden 2004</strain>
    </source>
</reference>
<dbReference type="Gramene" id="Pp3c13_19230V3.6">
    <property type="protein sequence ID" value="Pp3c13_19230V3.6"/>
    <property type="gene ID" value="Pp3c13_19230"/>
</dbReference>
<accession>A9TSF6</accession>
<dbReference type="InterPro" id="IPR019320">
    <property type="entry name" value="BORCS8"/>
</dbReference>
<dbReference type="PANTHER" id="PTHR21146">
    <property type="entry name" value="MEF2B PROTEIN"/>
    <property type="match status" value="1"/>
</dbReference>
<proteinExistence type="inferred from homology"/>
<protein>
    <submittedName>
        <fullName evidence="6">Uncharacterized protein</fullName>
    </submittedName>
</protein>
<dbReference type="EMBL" id="ABEU02000013">
    <property type="status" value="NOT_ANNOTATED_CDS"/>
    <property type="molecule type" value="Genomic_DNA"/>
</dbReference>
<evidence type="ECO:0000313" key="7">
    <source>
        <dbReference type="Proteomes" id="UP000006727"/>
    </source>
</evidence>
<dbReference type="PANTHER" id="PTHR21146:SF0">
    <property type="entry name" value="BLOC-1-RELATED COMPLEX SUBUNIT 8"/>
    <property type="match status" value="1"/>
</dbReference>
<dbReference type="Proteomes" id="UP000006727">
    <property type="component" value="Chromosome 13"/>
</dbReference>
<comment type="subcellular location">
    <subcellularLocation>
        <location evidence="1">Lysosome membrane</location>
    </subcellularLocation>
</comment>